<dbReference type="GO" id="GO:0004827">
    <property type="term" value="F:proline-tRNA ligase activity"/>
    <property type="evidence" value="ECO:0007669"/>
    <property type="project" value="UniProtKB-EC"/>
</dbReference>
<dbReference type="PRINTS" id="PR01046">
    <property type="entry name" value="TRNASYNTHPRO"/>
</dbReference>
<dbReference type="Pfam" id="PF03129">
    <property type="entry name" value="HGTP_anticodon"/>
    <property type="match status" value="1"/>
</dbReference>
<keyword evidence="5" id="KW-0067">ATP-binding</keyword>
<dbReference type="AlphaFoldDB" id="A0A1G2MAY9"/>
<evidence type="ECO:0000256" key="9">
    <source>
        <dbReference type="ARBA" id="ARBA00047671"/>
    </source>
</evidence>
<gene>
    <name evidence="11" type="ORF">A2849_04045</name>
</gene>
<dbReference type="PANTHER" id="PTHR42753:SF2">
    <property type="entry name" value="PROLINE--TRNA LIGASE"/>
    <property type="match status" value="1"/>
</dbReference>
<dbReference type="Gene3D" id="3.30.930.10">
    <property type="entry name" value="Bira Bifunctional Protein, Domain 2"/>
    <property type="match status" value="1"/>
</dbReference>
<keyword evidence="3" id="KW-0436">Ligase</keyword>
<feature type="domain" description="Aminoacyl-transfer RNA synthetases class-II family profile" evidence="10">
    <location>
        <begin position="38"/>
        <end position="316"/>
    </location>
</feature>
<dbReference type="InterPro" id="IPR002316">
    <property type="entry name" value="Pro-tRNA-ligase_IIa"/>
</dbReference>
<dbReference type="InterPro" id="IPR004154">
    <property type="entry name" value="Anticodon-bd"/>
</dbReference>
<dbReference type="PANTHER" id="PTHR42753">
    <property type="entry name" value="MITOCHONDRIAL RIBOSOME PROTEIN L39/PROLYL-TRNA LIGASE FAMILY MEMBER"/>
    <property type="match status" value="1"/>
</dbReference>
<dbReference type="GO" id="GO:0006433">
    <property type="term" value="P:prolyl-tRNA aminoacylation"/>
    <property type="evidence" value="ECO:0007669"/>
    <property type="project" value="InterPro"/>
</dbReference>
<dbReference type="PROSITE" id="PS50862">
    <property type="entry name" value="AA_TRNA_LIGASE_II"/>
    <property type="match status" value="1"/>
</dbReference>
<dbReference type="InterPro" id="IPR006195">
    <property type="entry name" value="aa-tRNA-synth_II"/>
</dbReference>
<accession>A0A1G2MAY9</accession>
<evidence type="ECO:0000313" key="11">
    <source>
        <dbReference type="EMBL" id="OHA20191.1"/>
    </source>
</evidence>
<dbReference type="CDD" id="cd00861">
    <property type="entry name" value="ProRS_anticodon_short"/>
    <property type="match status" value="1"/>
</dbReference>
<name>A0A1G2MAY9_9BACT</name>
<evidence type="ECO:0000256" key="6">
    <source>
        <dbReference type="ARBA" id="ARBA00022917"/>
    </source>
</evidence>
<dbReference type="GO" id="GO:0005524">
    <property type="term" value="F:ATP binding"/>
    <property type="evidence" value="ECO:0007669"/>
    <property type="project" value="UniProtKB-KW"/>
</dbReference>
<dbReference type="SUPFAM" id="SSF55681">
    <property type="entry name" value="Class II aaRS and biotin synthetases"/>
    <property type="match status" value="1"/>
</dbReference>
<dbReference type="InterPro" id="IPR050062">
    <property type="entry name" value="Pro-tRNA_synthetase"/>
</dbReference>
<evidence type="ECO:0000259" key="10">
    <source>
        <dbReference type="PROSITE" id="PS50862"/>
    </source>
</evidence>
<evidence type="ECO:0000256" key="7">
    <source>
        <dbReference type="ARBA" id="ARBA00023146"/>
    </source>
</evidence>
<sequence length="418" mass="46583">MRQSQLFTKTRKEAPSDEVAKNAELLIRAGYIHKEMAGVYSYLPLGLRVLSNIENIIREEMNALGGQEIKMATLHPSEKWKQTGGWETVDVLFKLQSRTEKEYALGQSEEEIVTPIAQEYVASYKDLPVAVYQIGQKYRDELRAKSGILRGREFGMKDMYSFHESQQDFDRFYAIAKEAYLKVFTRAGLDAKVTEATGGSFSEKLSYEFMVLTDAGEDDIVYCPSCTHCANAEVTKVKEGGTCPKCGKGVLAKARAAEVGNVFDLGQKYPKAFGFTYKDKEGREQTPVVGCYGIGTTRLMGTIVEVFSDEKGIVWPKSVAPFGVHLISISGASGEDVKKEADALYTSLRQKGIEVLYDDRDLRPGEKFADSDLLGIPTRVVVSEKTLKENKFEVKDRKTGSISMLSLPDFLLRLPLIS</sequence>
<dbReference type="GO" id="GO:0005829">
    <property type="term" value="C:cytosol"/>
    <property type="evidence" value="ECO:0007669"/>
    <property type="project" value="TreeGrafter"/>
</dbReference>
<evidence type="ECO:0000256" key="2">
    <source>
        <dbReference type="ARBA" id="ARBA00019110"/>
    </source>
</evidence>
<evidence type="ECO:0000256" key="5">
    <source>
        <dbReference type="ARBA" id="ARBA00022840"/>
    </source>
</evidence>
<dbReference type="EMBL" id="MHRI01000034">
    <property type="protein sequence ID" value="OHA20191.1"/>
    <property type="molecule type" value="Genomic_DNA"/>
</dbReference>
<dbReference type="Pfam" id="PF00587">
    <property type="entry name" value="tRNA-synt_2b"/>
    <property type="match status" value="1"/>
</dbReference>
<organism evidence="11 12">
    <name type="scientific">Candidatus Taylorbacteria bacterium RIFCSPHIGHO2_01_FULL_51_15</name>
    <dbReference type="NCBI Taxonomy" id="1802304"/>
    <lineage>
        <taxon>Bacteria</taxon>
        <taxon>Candidatus Tayloriibacteriota</taxon>
    </lineage>
</organism>
<dbReference type="InterPro" id="IPR002314">
    <property type="entry name" value="aa-tRNA-synt_IIb"/>
</dbReference>
<dbReference type="InterPro" id="IPR036621">
    <property type="entry name" value="Anticodon-bd_dom_sf"/>
</dbReference>
<dbReference type="InterPro" id="IPR045864">
    <property type="entry name" value="aa-tRNA-synth_II/BPL/LPL"/>
</dbReference>
<evidence type="ECO:0000313" key="12">
    <source>
        <dbReference type="Proteomes" id="UP000178121"/>
    </source>
</evidence>
<dbReference type="SUPFAM" id="SSF52954">
    <property type="entry name" value="Class II aaRS ABD-related"/>
    <property type="match status" value="1"/>
</dbReference>
<dbReference type="Gene3D" id="3.40.50.800">
    <property type="entry name" value="Anticodon-binding domain"/>
    <property type="match status" value="1"/>
</dbReference>
<keyword evidence="4" id="KW-0547">Nucleotide-binding</keyword>
<reference evidence="11 12" key="1">
    <citation type="journal article" date="2016" name="Nat. Commun.">
        <title>Thousands of microbial genomes shed light on interconnected biogeochemical processes in an aquifer system.</title>
        <authorList>
            <person name="Anantharaman K."/>
            <person name="Brown C.T."/>
            <person name="Hug L.A."/>
            <person name="Sharon I."/>
            <person name="Castelle C.J."/>
            <person name="Probst A.J."/>
            <person name="Thomas B.C."/>
            <person name="Singh A."/>
            <person name="Wilkins M.J."/>
            <person name="Karaoz U."/>
            <person name="Brodie E.L."/>
            <person name="Williams K.H."/>
            <person name="Hubbard S.S."/>
            <person name="Banfield J.F."/>
        </authorList>
    </citation>
    <scope>NUCLEOTIDE SEQUENCE [LARGE SCALE GENOMIC DNA]</scope>
</reference>
<dbReference type="EC" id="6.1.1.15" evidence="1"/>
<evidence type="ECO:0000256" key="1">
    <source>
        <dbReference type="ARBA" id="ARBA00012831"/>
    </source>
</evidence>
<protein>
    <recommendedName>
        <fullName evidence="2">Proline--tRNA ligase</fullName>
        <ecNumber evidence="1">6.1.1.15</ecNumber>
    </recommendedName>
    <alternativeName>
        <fullName evidence="8">Prolyl-tRNA synthetase</fullName>
    </alternativeName>
</protein>
<evidence type="ECO:0000256" key="3">
    <source>
        <dbReference type="ARBA" id="ARBA00022598"/>
    </source>
</evidence>
<evidence type="ECO:0000256" key="8">
    <source>
        <dbReference type="ARBA" id="ARBA00029731"/>
    </source>
</evidence>
<dbReference type="InterPro" id="IPR044140">
    <property type="entry name" value="ProRS_anticodon_short"/>
</dbReference>
<dbReference type="Proteomes" id="UP000178121">
    <property type="component" value="Unassembled WGS sequence"/>
</dbReference>
<keyword evidence="7" id="KW-0030">Aminoacyl-tRNA synthetase</keyword>
<comment type="catalytic activity">
    <reaction evidence="9">
        <text>tRNA(Pro) + L-proline + ATP = L-prolyl-tRNA(Pro) + AMP + diphosphate</text>
        <dbReference type="Rhea" id="RHEA:14305"/>
        <dbReference type="Rhea" id="RHEA-COMP:9700"/>
        <dbReference type="Rhea" id="RHEA-COMP:9702"/>
        <dbReference type="ChEBI" id="CHEBI:30616"/>
        <dbReference type="ChEBI" id="CHEBI:33019"/>
        <dbReference type="ChEBI" id="CHEBI:60039"/>
        <dbReference type="ChEBI" id="CHEBI:78442"/>
        <dbReference type="ChEBI" id="CHEBI:78532"/>
        <dbReference type="ChEBI" id="CHEBI:456215"/>
        <dbReference type="EC" id="6.1.1.15"/>
    </reaction>
</comment>
<proteinExistence type="predicted"/>
<comment type="caution">
    <text evidence="11">The sequence shown here is derived from an EMBL/GenBank/DDBJ whole genome shotgun (WGS) entry which is preliminary data.</text>
</comment>
<evidence type="ECO:0000256" key="4">
    <source>
        <dbReference type="ARBA" id="ARBA00022741"/>
    </source>
</evidence>
<keyword evidence="6" id="KW-0648">Protein biosynthesis</keyword>